<reference evidence="1 2" key="1">
    <citation type="journal article" date="2014" name="Agronomy (Basel)">
        <title>A Draft Genome Sequence for Ensete ventricosum, the Drought-Tolerant Tree Against Hunger.</title>
        <authorList>
            <person name="Harrison J."/>
            <person name="Moore K.A."/>
            <person name="Paszkiewicz K."/>
            <person name="Jones T."/>
            <person name="Grant M."/>
            <person name="Ambacheew D."/>
            <person name="Muzemil S."/>
            <person name="Studholme D.J."/>
        </authorList>
    </citation>
    <scope>NUCLEOTIDE SEQUENCE [LARGE SCALE GENOMIC DNA]</scope>
</reference>
<sequence>MTSAEWASPSYFTAPDEKNPQIFSRSSVSLAERASIALLTVCTTHIIGKPHYSLLSMMKKWRLLHPLQ</sequence>
<dbReference type="Proteomes" id="UP000287651">
    <property type="component" value="Unassembled WGS sequence"/>
</dbReference>
<protein>
    <submittedName>
        <fullName evidence="1">Uncharacterized protein</fullName>
    </submittedName>
</protein>
<accession>A0A426YTE8</accession>
<organism evidence="1 2">
    <name type="scientific">Ensete ventricosum</name>
    <name type="common">Abyssinian banana</name>
    <name type="synonym">Musa ensete</name>
    <dbReference type="NCBI Taxonomy" id="4639"/>
    <lineage>
        <taxon>Eukaryota</taxon>
        <taxon>Viridiplantae</taxon>
        <taxon>Streptophyta</taxon>
        <taxon>Embryophyta</taxon>
        <taxon>Tracheophyta</taxon>
        <taxon>Spermatophyta</taxon>
        <taxon>Magnoliopsida</taxon>
        <taxon>Liliopsida</taxon>
        <taxon>Zingiberales</taxon>
        <taxon>Musaceae</taxon>
        <taxon>Ensete</taxon>
    </lineage>
</organism>
<evidence type="ECO:0000313" key="1">
    <source>
        <dbReference type="EMBL" id="RRT54975.1"/>
    </source>
</evidence>
<comment type="caution">
    <text evidence="1">The sequence shown here is derived from an EMBL/GenBank/DDBJ whole genome shotgun (WGS) entry which is preliminary data.</text>
</comment>
<name>A0A426YTE8_ENSVE</name>
<gene>
    <name evidence="1" type="ORF">B296_00014380</name>
</gene>
<dbReference type="EMBL" id="AMZH03010321">
    <property type="protein sequence ID" value="RRT54975.1"/>
    <property type="molecule type" value="Genomic_DNA"/>
</dbReference>
<proteinExistence type="predicted"/>
<dbReference type="AlphaFoldDB" id="A0A426YTE8"/>
<evidence type="ECO:0000313" key="2">
    <source>
        <dbReference type="Proteomes" id="UP000287651"/>
    </source>
</evidence>